<dbReference type="Gene3D" id="3.40.50.300">
    <property type="entry name" value="P-loop containing nucleotide triphosphate hydrolases"/>
    <property type="match status" value="1"/>
</dbReference>
<dbReference type="InterPro" id="IPR014001">
    <property type="entry name" value="Helicase_ATP-bd"/>
</dbReference>
<evidence type="ECO:0000259" key="5">
    <source>
        <dbReference type="PROSITE" id="PS51192"/>
    </source>
</evidence>
<reference evidence="6" key="1">
    <citation type="submission" date="2018-05" db="EMBL/GenBank/DDBJ databases">
        <authorList>
            <person name="Lanie J.A."/>
            <person name="Ng W.-L."/>
            <person name="Kazmierczak K.M."/>
            <person name="Andrzejewski T.M."/>
            <person name="Davidsen T.M."/>
            <person name="Wayne K.J."/>
            <person name="Tettelin H."/>
            <person name="Glass J.I."/>
            <person name="Rusch D."/>
            <person name="Podicherti R."/>
            <person name="Tsui H.-C.T."/>
            <person name="Winkler M.E."/>
        </authorList>
    </citation>
    <scope>NUCLEOTIDE SEQUENCE</scope>
</reference>
<evidence type="ECO:0000256" key="1">
    <source>
        <dbReference type="ARBA" id="ARBA00022741"/>
    </source>
</evidence>
<dbReference type="EMBL" id="UINC01009308">
    <property type="protein sequence ID" value="SVA41765.1"/>
    <property type="molecule type" value="Genomic_DNA"/>
</dbReference>
<dbReference type="GO" id="GO:0004386">
    <property type="term" value="F:helicase activity"/>
    <property type="evidence" value="ECO:0007669"/>
    <property type="project" value="UniProtKB-KW"/>
</dbReference>
<dbReference type="InterPro" id="IPR011545">
    <property type="entry name" value="DEAD/DEAH_box_helicase_dom"/>
</dbReference>
<organism evidence="6">
    <name type="scientific">marine metagenome</name>
    <dbReference type="NCBI Taxonomy" id="408172"/>
    <lineage>
        <taxon>unclassified sequences</taxon>
        <taxon>metagenomes</taxon>
        <taxon>ecological metagenomes</taxon>
    </lineage>
</organism>
<proteinExistence type="predicted"/>
<dbReference type="InterPro" id="IPR027417">
    <property type="entry name" value="P-loop_NTPase"/>
</dbReference>
<evidence type="ECO:0000256" key="3">
    <source>
        <dbReference type="ARBA" id="ARBA00022806"/>
    </source>
</evidence>
<evidence type="ECO:0000256" key="2">
    <source>
        <dbReference type="ARBA" id="ARBA00022801"/>
    </source>
</evidence>
<dbReference type="AlphaFoldDB" id="A0A381VN54"/>
<protein>
    <recommendedName>
        <fullName evidence="5">Helicase ATP-binding domain-containing protein</fullName>
    </recommendedName>
</protein>
<sequence>MVKARAFDPNSVMARDALDIARAVNNGKVSGRVKTRWAGSVERLARRGSSVPAVSYPPELPISLHCDSIVELIRANPVVIVAGETGSGKTTQLPKTCLAAGLGRRGMIGHTQPRRLAARTVAQRIAAELSTSLGNEVGYAVRFDDKWNKNTLIKVMTDGLLLNEIRSDRDLNAYDAIIVDEAHERSLNVDFLLGYLKRLLERRSDLKVLITSATIDVDAFAHHFSDAPIVSVSGRGYPVETRYRPFSESLEETLQACLAEIRVEK</sequence>
<accession>A0A381VN54</accession>
<dbReference type="SMART" id="SM00487">
    <property type="entry name" value="DEXDc"/>
    <property type="match status" value="1"/>
</dbReference>
<dbReference type="SUPFAM" id="SSF52540">
    <property type="entry name" value="P-loop containing nucleoside triphosphate hydrolases"/>
    <property type="match status" value="1"/>
</dbReference>
<dbReference type="GO" id="GO:0005524">
    <property type="term" value="F:ATP binding"/>
    <property type="evidence" value="ECO:0007669"/>
    <property type="project" value="UniProtKB-KW"/>
</dbReference>
<keyword evidence="2" id="KW-0378">Hydrolase</keyword>
<feature type="domain" description="Helicase ATP-binding" evidence="5">
    <location>
        <begin position="70"/>
        <end position="233"/>
    </location>
</feature>
<evidence type="ECO:0000313" key="6">
    <source>
        <dbReference type="EMBL" id="SVA41765.1"/>
    </source>
</evidence>
<dbReference type="Pfam" id="PF00270">
    <property type="entry name" value="DEAD"/>
    <property type="match status" value="1"/>
</dbReference>
<evidence type="ECO:0000256" key="4">
    <source>
        <dbReference type="ARBA" id="ARBA00022840"/>
    </source>
</evidence>
<keyword evidence="1" id="KW-0547">Nucleotide-binding</keyword>
<feature type="non-terminal residue" evidence="6">
    <location>
        <position position="265"/>
    </location>
</feature>
<dbReference type="GO" id="GO:0003723">
    <property type="term" value="F:RNA binding"/>
    <property type="evidence" value="ECO:0007669"/>
    <property type="project" value="TreeGrafter"/>
</dbReference>
<keyword evidence="4" id="KW-0067">ATP-binding</keyword>
<dbReference type="PROSITE" id="PS51192">
    <property type="entry name" value="HELICASE_ATP_BIND_1"/>
    <property type="match status" value="1"/>
</dbReference>
<dbReference type="GO" id="GO:0016787">
    <property type="term" value="F:hydrolase activity"/>
    <property type="evidence" value="ECO:0007669"/>
    <property type="project" value="UniProtKB-KW"/>
</dbReference>
<keyword evidence="3" id="KW-0347">Helicase</keyword>
<name>A0A381VN54_9ZZZZ</name>
<gene>
    <name evidence="6" type="ORF">METZ01_LOCUS94619</name>
</gene>
<dbReference type="PANTHER" id="PTHR18934">
    <property type="entry name" value="ATP-DEPENDENT RNA HELICASE"/>
    <property type="match status" value="1"/>
</dbReference>
<dbReference type="PANTHER" id="PTHR18934:SF99">
    <property type="entry name" value="ATP-DEPENDENT RNA HELICASE DHX37-RELATED"/>
    <property type="match status" value="1"/>
</dbReference>
<dbReference type="FunFam" id="3.40.50.300:FF:001922">
    <property type="entry name" value="DEAH (Asp-Glu-Ala-His) box polypeptide 29"/>
    <property type="match status" value="1"/>
</dbReference>